<dbReference type="Pfam" id="PF05159">
    <property type="entry name" value="Capsule_synth"/>
    <property type="match status" value="4"/>
</dbReference>
<sequence>MPPGHNEAAGTEPPSSRRLFVYSGGFLRERRVRRILSLAGWEVKLGLPTTADTVAIWGASPTSSRGMRVAEARGAGLLRVEDAFLRSVLPGRSGAPAQGLLLDRHGVHFDPSVPSDLERMLAEAPLDDFANIKRARDVMDRLRTAHISKYNDFDPVAALPPAPYVVVIDQTRDDAAVLASGATPSTFREMLVMAQEENPGMRVLIKTHPETEAGHRPGYYGPEHAVGHVSLMTEKVSPWALMEGAVAVYTVSSGMGFEAIIAGHKPRVFGQPFYAGWGLTNDENPVPRRTRTLTRAQLVSAALIDYPTWYDPYRDRLCEVEDVLANLEAQARAHREDAAGYVAAGMRLWKRAPVARFFGTGRGVVFAEGDAARARATKDARALMVWANKADTLPAPALRIEDGFVRSRGLGAELTPPLSLVRDDVGVYYDPTRPSRLEALIAASERLSPGQRARAEQVVERLVGGGIDKYNLDRTTIADLPPGHRILVPGQVEDDASILLGTSQVCDNQALLAATRDANPNAILIYKPHPDVESGLRTGALGPERERGVADVVAENANGLALIEAVDEVWTMTSLMGFEALIRGKNVACFGAPFYAGWGLTRDFGSVPERRTARPDLTALAHAVLIDYPRYFDPVTRRPCPIEVALDRIESAQAGKPPGLSLLAKLQGMMAGRSHLWRR</sequence>
<organism evidence="1 2">
    <name type="scientific">Maritimibacter dapengensis</name>
    <dbReference type="NCBI Taxonomy" id="2836868"/>
    <lineage>
        <taxon>Bacteria</taxon>
        <taxon>Pseudomonadati</taxon>
        <taxon>Pseudomonadota</taxon>
        <taxon>Alphaproteobacteria</taxon>
        <taxon>Rhodobacterales</taxon>
        <taxon>Roseobacteraceae</taxon>
        <taxon>Maritimibacter</taxon>
    </lineage>
</organism>
<evidence type="ECO:0000313" key="2">
    <source>
        <dbReference type="Proteomes" id="UP000756530"/>
    </source>
</evidence>
<evidence type="ECO:0000313" key="1">
    <source>
        <dbReference type="EMBL" id="MBV7378303.1"/>
    </source>
</evidence>
<gene>
    <name evidence="1" type="ORF">KJP28_05155</name>
</gene>
<dbReference type="InterPro" id="IPR007833">
    <property type="entry name" value="Capsule_polysaccharide_synth"/>
</dbReference>
<dbReference type="Proteomes" id="UP000756530">
    <property type="component" value="Unassembled WGS sequence"/>
</dbReference>
<reference evidence="1 2" key="1">
    <citation type="submission" date="2021-05" db="EMBL/GenBank/DDBJ databases">
        <title>Culturable bacteria isolated from Daya Bay.</title>
        <authorList>
            <person name="Zheng W."/>
            <person name="Yu S."/>
            <person name="Huang Y."/>
        </authorList>
    </citation>
    <scope>NUCLEOTIDE SEQUENCE [LARGE SCALE GENOMIC DNA]</scope>
    <source>
        <strain evidence="1 2">DP4N28-5</strain>
    </source>
</reference>
<name>A0ABS6T0N1_9RHOB</name>
<proteinExistence type="predicted"/>
<dbReference type="EMBL" id="JAHUZE010000001">
    <property type="protein sequence ID" value="MBV7378303.1"/>
    <property type="molecule type" value="Genomic_DNA"/>
</dbReference>
<protein>
    <submittedName>
        <fullName evidence="1">Capsular polysaccharide biosynthesis protein</fullName>
    </submittedName>
</protein>
<dbReference type="CDD" id="cd16439">
    <property type="entry name" value="beta_Kdo_transferase_KpsC_2"/>
    <property type="match status" value="1"/>
</dbReference>
<keyword evidence="2" id="KW-1185">Reference proteome</keyword>
<dbReference type="RefSeq" id="WP_218391232.1">
    <property type="nucleotide sequence ID" value="NZ_JAHUZE010000001.1"/>
</dbReference>
<dbReference type="CDD" id="cd16440">
    <property type="entry name" value="beta_Kdo_transferase_KpsC_1"/>
    <property type="match status" value="1"/>
</dbReference>
<comment type="caution">
    <text evidence="1">The sequence shown here is derived from an EMBL/GenBank/DDBJ whole genome shotgun (WGS) entry which is preliminary data.</text>
</comment>
<accession>A0ABS6T0N1</accession>